<accession>A0A8J5QLB3</accession>
<dbReference type="AlphaFoldDB" id="A0A8J5QLB3"/>
<gene>
    <name evidence="2" type="ORF">G9C98_007671</name>
</gene>
<proteinExistence type="predicted"/>
<sequence length="124" mass="14474">MSFMPQWPNLRPRATDPLWFNVDKPIDDEEEVEKLETMNQAWVRKLSKEGRRETSKSETDSRKRQNFAKPENRVESAQNSLLLVSRLVRSYTSDLYYVNSLHEIRVVSKAEVSLQKTTCRSIAG</sequence>
<comment type="caution">
    <text evidence="2">The sequence shown here is derived from an EMBL/GenBank/DDBJ whole genome shotgun (WGS) entry which is preliminary data.</text>
</comment>
<dbReference type="InterPro" id="IPR026182">
    <property type="entry name" value="ANAPC15"/>
</dbReference>
<dbReference type="OrthoDB" id="6362917at2759"/>
<evidence type="ECO:0000313" key="3">
    <source>
        <dbReference type="Proteomes" id="UP000729913"/>
    </source>
</evidence>
<reference evidence="2" key="2">
    <citation type="submission" date="2021-04" db="EMBL/GenBank/DDBJ databases">
        <title>Genome-wide patterns of bracovirus chromosomal integration into multiple host tissues during parasitism.</title>
        <authorList>
            <person name="Chebbi M.A.C."/>
        </authorList>
    </citation>
    <scope>NUCLEOTIDE SEQUENCE</scope>
    <source>
        <tissue evidence="2">Whole body</tissue>
    </source>
</reference>
<evidence type="ECO:0000313" key="2">
    <source>
        <dbReference type="EMBL" id="KAG8034595.1"/>
    </source>
</evidence>
<dbReference type="GO" id="GO:0090266">
    <property type="term" value="P:regulation of mitotic cell cycle spindle assembly checkpoint"/>
    <property type="evidence" value="ECO:0007669"/>
    <property type="project" value="InterPro"/>
</dbReference>
<keyword evidence="3" id="KW-1185">Reference proteome</keyword>
<evidence type="ECO:0000256" key="1">
    <source>
        <dbReference type="SAM" id="MobiDB-lite"/>
    </source>
</evidence>
<dbReference type="GO" id="GO:0005680">
    <property type="term" value="C:anaphase-promoting complex"/>
    <property type="evidence" value="ECO:0007669"/>
    <property type="project" value="InterPro"/>
</dbReference>
<dbReference type="Proteomes" id="UP000729913">
    <property type="component" value="Unassembled WGS sequence"/>
</dbReference>
<organism evidence="2 3">
    <name type="scientific">Cotesia typhae</name>
    <dbReference type="NCBI Taxonomy" id="2053667"/>
    <lineage>
        <taxon>Eukaryota</taxon>
        <taxon>Metazoa</taxon>
        <taxon>Ecdysozoa</taxon>
        <taxon>Arthropoda</taxon>
        <taxon>Hexapoda</taxon>
        <taxon>Insecta</taxon>
        <taxon>Pterygota</taxon>
        <taxon>Neoptera</taxon>
        <taxon>Endopterygota</taxon>
        <taxon>Hymenoptera</taxon>
        <taxon>Apocrita</taxon>
        <taxon>Ichneumonoidea</taxon>
        <taxon>Braconidae</taxon>
        <taxon>Microgastrinae</taxon>
        <taxon>Cotesia</taxon>
    </lineage>
</organism>
<name>A0A8J5QLB3_9HYME</name>
<protein>
    <submittedName>
        <fullName evidence="2">Uncharacterized protein</fullName>
    </submittedName>
</protein>
<reference evidence="2" key="1">
    <citation type="submission" date="2020-03" db="EMBL/GenBank/DDBJ databases">
        <authorList>
            <person name="Chebbi M.A."/>
            <person name="Drezen J.M."/>
        </authorList>
    </citation>
    <scope>NUCLEOTIDE SEQUENCE</scope>
    <source>
        <tissue evidence="2">Whole body</tissue>
    </source>
</reference>
<dbReference type="Pfam" id="PF15243">
    <property type="entry name" value="ANAPC15"/>
    <property type="match status" value="1"/>
</dbReference>
<dbReference type="EMBL" id="JAAOIC020000067">
    <property type="protein sequence ID" value="KAG8034595.1"/>
    <property type="molecule type" value="Genomic_DNA"/>
</dbReference>
<feature type="compositionally biased region" description="Basic and acidic residues" evidence="1">
    <location>
        <begin position="46"/>
        <end position="63"/>
    </location>
</feature>
<feature type="region of interest" description="Disordered" evidence="1">
    <location>
        <begin position="46"/>
        <end position="72"/>
    </location>
</feature>